<dbReference type="AlphaFoldDB" id="A0ABD5S2J6"/>
<evidence type="ECO:0000313" key="2">
    <source>
        <dbReference type="EMBL" id="MFC6725800.1"/>
    </source>
</evidence>
<evidence type="ECO:0000256" key="1">
    <source>
        <dbReference type="SAM" id="MobiDB-lite"/>
    </source>
</evidence>
<organism evidence="2 3">
    <name type="scientific">Halobium palmae</name>
    <dbReference type="NCBI Taxonomy" id="1776492"/>
    <lineage>
        <taxon>Archaea</taxon>
        <taxon>Methanobacteriati</taxon>
        <taxon>Methanobacteriota</taxon>
        <taxon>Stenosarchaea group</taxon>
        <taxon>Halobacteria</taxon>
        <taxon>Halobacteriales</taxon>
        <taxon>Haloferacaceae</taxon>
        <taxon>Halobium</taxon>
    </lineage>
</organism>
<keyword evidence="3" id="KW-1185">Reference proteome</keyword>
<comment type="caution">
    <text evidence="2">The sequence shown here is derived from an EMBL/GenBank/DDBJ whole genome shotgun (WGS) entry which is preliminary data.</text>
</comment>
<reference evidence="2 3" key="1">
    <citation type="journal article" date="2019" name="Int. J. Syst. Evol. Microbiol.">
        <title>The Global Catalogue of Microorganisms (GCM) 10K type strain sequencing project: providing services to taxonomists for standard genome sequencing and annotation.</title>
        <authorList>
            <consortium name="The Broad Institute Genomics Platform"/>
            <consortium name="The Broad Institute Genome Sequencing Center for Infectious Disease"/>
            <person name="Wu L."/>
            <person name="Ma J."/>
        </authorList>
    </citation>
    <scope>NUCLEOTIDE SEQUENCE [LARGE SCALE GENOMIC DNA]</scope>
    <source>
        <strain evidence="2 3">NBRC 111368</strain>
    </source>
</reference>
<feature type="region of interest" description="Disordered" evidence="1">
    <location>
        <begin position="49"/>
        <end position="71"/>
    </location>
</feature>
<dbReference type="Proteomes" id="UP001596328">
    <property type="component" value="Unassembled WGS sequence"/>
</dbReference>
<proteinExistence type="predicted"/>
<name>A0ABD5S2J6_9EURY</name>
<dbReference type="EMBL" id="JBHSWU010000713">
    <property type="protein sequence ID" value="MFC6725800.1"/>
    <property type="molecule type" value="Genomic_DNA"/>
</dbReference>
<protein>
    <submittedName>
        <fullName evidence="2">Uncharacterized protein</fullName>
    </submittedName>
</protein>
<evidence type="ECO:0000313" key="3">
    <source>
        <dbReference type="Proteomes" id="UP001596328"/>
    </source>
</evidence>
<sequence>MSNHDSHRSPLTAVARDLDNTTSFVILRSNPEGTTEQLDSETERFYRGAESELTIGGGGTGGRVPNGGGAR</sequence>
<feature type="compositionally biased region" description="Gly residues" evidence="1">
    <location>
        <begin position="55"/>
        <end position="71"/>
    </location>
</feature>
<gene>
    <name evidence="2" type="ORF">ACFQE1_15775</name>
</gene>
<accession>A0ABD5S2J6</accession>